<keyword evidence="8" id="KW-1185">Reference proteome</keyword>
<dbReference type="GO" id="GO:0006520">
    <property type="term" value="P:amino acid metabolic process"/>
    <property type="evidence" value="ECO:0007669"/>
    <property type="project" value="TreeGrafter"/>
</dbReference>
<proteinExistence type="inferred from homology"/>
<organism evidence="7 8">
    <name type="scientific">Penicillium egyptiacum</name>
    <dbReference type="NCBI Taxonomy" id="1303716"/>
    <lineage>
        <taxon>Eukaryota</taxon>
        <taxon>Fungi</taxon>
        <taxon>Dikarya</taxon>
        <taxon>Ascomycota</taxon>
        <taxon>Pezizomycotina</taxon>
        <taxon>Eurotiomycetes</taxon>
        <taxon>Eurotiomycetidae</taxon>
        <taxon>Eurotiales</taxon>
        <taxon>Aspergillaceae</taxon>
        <taxon>Penicillium</taxon>
    </lineage>
</organism>
<evidence type="ECO:0000313" key="7">
    <source>
        <dbReference type="EMBL" id="CAG8891188.1"/>
    </source>
</evidence>
<accession>A0A9W4K7C4</accession>
<evidence type="ECO:0000256" key="5">
    <source>
        <dbReference type="ARBA" id="ARBA00022898"/>
    </source>
</evidence>
<dbReference type="InterPro" id="IPR004839">
    <property type="entry name" value="Aminotransferase_I/II_large"/>
</dbReference>
<feature type="domain" description="Aminotransferase class I/classII large" evidence="6">
    <location>
        <begin position="100"/>
        <end position="441"/>
    </location>
</feature>
<sequence>MTERTEPTDSSPEGIGALDIAQNSCQSTATVSLSDRSRENTQWFMDKHMRQVARLSAKERRINMMTAENWLARSGLIDAYKRHIEKDLSPSHLSYADGLGGDVELLQAAAGFFNRYFHPHTPVKPKHIVTGAGCSSLLEGVLYDVCEPGDGVLIETPFWGGFETTFVLRAKVQAVHVQVPSDPSVRDVVISSYISAYETAMANAKCTIKAILFCNPHNPRGSLYSATLIEALLQFAERNNLYFLSDEIYALSTFNSSPWNTAAGRFVSVLEMDLAQLRVLPARVCVLYSISKDLGSSGLRLGFAITQSHPDLRLSLAISNHSKTSTLTSVATTALLRDEEGTMNSILEHSRLQLWRASQIVVEFLSFHKIPFYSPVAGVYIWARLGHLEDTWKGEADLNDKMEAAGVSVGAGRGYNEAQPGWFRITFALPETELLEGLRRIEDAMGSEHKWQGKGIHLIKPGRRFTAEREISFTRSWVALPLMQLWSYIQQYFYTF</sequence>
<comment type="cofactor">
    <cofactor evidence="1">
        <name>pyridoxal 5'-phosphate</name>
        <dbReference type="ChEBI" id="CHEBI:597326"/>
    </cofactor>
</comment>
<protein>
    <recommendedName>
        <fullName evidence="6">Aminotransferase class I/classII large domain-containing protein</fullName>
    </recommendedName>
</protein>
<dbReference type="InterPro" id="IPR015424">
    <property type="entry name" value="PyrdxlP-dep_Trfase"/>
</dbReference>
<dbReference type="CDD" id="cd00609">
    <property type="entry name" value="AAT_like"/>
    <property type="match status" value="1"/>
</dbReference>
<evidence type="ECO:0000256" key="3">
    <source>
        <dbReference type="ARBA" id="ARBA00022576"/>
    </source>
</evidence>
<dbReference type="PANTHER" id="PTHR43795">
    <property type="entry name" value="BIFUNCTIONAL ASPARTATE AMINOTRANSFERASE AND GLUTAMATE/ASPARTATE-PREPHENATE AMINOTRANSFERASE-RELATED"/>
    <property type="match status" value="1"/>
</dbReference>
<name>A0A9W4K7C4_9EURO</name>
<dbReference type="PANTHER" id="PTHR43795:SF32">
    <property type="entry name" value="AMINOTRANSFERASE GLII-RELATED"/>
    <property type="match status" value="1"/>
</dbReference>
<dbReference type="EMBL" id="CAJVRC010000843">
    <property type="protein sequence ID" value="CAG8891188.1"/>
    <property type="molecule type" value="Genomic_DNA"/>
</dbReference>
<comment type="caution">
    <text evidence="7">The sequence shown here is derived from an EMBL/GenBank/DDBJ whole genome shotgun (WGS) entry which is preliminary data.</text>
</comment>
<keyword evidence="5" id="KW-0663">Pyridoxal phosphate</keyword>
<gene>
    <name evidence="7" type="ORF">PEGY_LOCUS2815</name>
</gene>
<evidence type="ECO:0000256" key="1">
    <source>
        <dbReference type="ARBA" id="ARBA00001933"/>
    </source>
</evidence>
<dbReference type="Proteomes" id="UP001154252">
    <property type="component" value="Unassembled WGS sequence"/>
</dbReference>
<evidence type="ECO:0000256" key="2">
    <source>
        <dbReference type="ARBA" id="ARBA00007441"/>
    </source>
</evidence>
<dbReference type="InterPro" id="IPR050478">
    <property type="entry name" value="Ethylene_sulfur-biosynth"/>
</dbReference>
<dbReference type="InterPro" id="IPR015422">
    <property type="entry name" value="PyrdxlP-dep_Trfase_small"/>
</dbReference>
<dbReference type="OrthoDB" id="1077582at2759"/>
<dbReference type="Gene3D" id="3.40.640.10">
    <property type="entry name" value="Type I PLP-dependent aspartate aminotransferase-like (Major domain)"/>
    <property type="match status" value="1"/>
</dbReference>
<dbReference type="Pfam" id="PF00155">
    <property type="entry name" value="Aminotran_1_2"/>
    <property type="match status" value="1"/>
</dbReference>
<dbReference type="GO" id="GO:0008483">
    <property type="term" value="F:transaminase activity"/>
    <property type="evidence" value="ECO:0007669"/>
    <property type="project" value="UniProtKB-KW"/>
</dbReference>
<dbReference type="GO" id="GO:0030170">
    <property type="term" value="F:pyridoxal phosphate binding"/>
    <property type="evidence" value="ECO:0007669"/>
    <property type="project" value="InterPro"/>
</dbReference>
<keyword evidence="3" id="KW-0032">Aminotransferase</keyword>
<keyword evidence="4" id="KW-0808">Transferase</keyword>
<dbReference type="AlphaFoldDB" id="A0A9W4K7C4"/>
<comment type="similarity">
    <text evidence="2">Belongs to the class-I pyridoxal-phosphate-dependent aminotransferase family.</text>
</comment>
<dbReference type="SUPFAM" id="SSF53383">
    <property type="entry name" value="PLP-dependent transferases"/>
    <property type="match status" value="1"/>
</dbReference>
<evidence type="ECO:0000259" key="6">
    <source>
        <dbReference type="Pfam" id="PF00155"/>
    </source>
</evidence>
<dbReference type="InterPro" id="IPR015421">
    <property type="entry name" value="PyrdxlP-dep_Trfase_major"/>
</dbReference>
<evidence type="ECO:0000256" key="4">
    <source>
        <dbReference type="ARBA" id="ARBA00022679"/>
    </source>
</evidence>
<evidence type="ECO:0000313" key="8">
    <source>
        <dbReference type="Proteomes" id="UP001154252"/>
    </source>
</evidence>
<dbReference type="Gene3D" id="3.90.1150.10">
    <property type="entry name" value="Aspartate Aminotransferase, domain 1"/>
    <property type="match status" value="1"/>
</dbReference>
<reference evidence="7" key="1">
    <citation type="submission" date="2021-07" db="EMBL/GenBank/DDBJ databases">
        <authorList>
            <person name="Branca A.L. A."/>
        </authorList>
    </citation>
    <scope>NUCLEOTIDE SEQUENCE</scope>
</reference>
<dbReference type="PRINTS" id="PR00753">
    <property type="entry name" value="ACCSYNTHASE"/>
</dbReference>